<accession>A0A0N4UVV1</accession>
<feature type="compositionally biased region" description="Polar residues" evidence="2">
    <location>
        <begin position="694"/>
        <end position="712"/>
    </location>
</feature>
<keyword evidence="4" id="KW-1185">Reference proteome</keyword>
<dbReference type="PANTHER" id="PTHR22741">
    <property type="entry name" value="P140CAP/SNIP-RELATED"/>
    <property type="match status" value="1"/>
</dbReference>
<feature type="coiled-coil region" evidence="1">
    <location>
        <begin position="338"/>
        <end position="372"/>
    </location>
</feature>
<dbReference type="InterPro" id="IPR051825">
    <property type="entry name" value="SRCIN1"/>
</dbReference>
<evidence type="ECO:0000313" key="5">
    <source>
        <dbReference type="WBParaSite" id="EVEC_0000158801-mRNA-1"/>
    </source>
</evidence>
<feature type="compositionally biased region" description="Polar residues" evidence="2">
    <location>
        <begin position="606"/>
        <end position="619"/>
    </location>
</feature>
<protein>
    <submittedName>
        <fullName evidence="5">AIP3 domain-containing protein</fullName>
    </submittedName>
</protein>
<feature type="compositionally biased region" description="Polar residues" evidence="2">
    <location>
        <begin position="252"/>
        <end position="263"/>
    </location>
</feature>
<dbReference type="Proteomes" id="UP000274131">
    <property type="component" value="Unassembled WGS sequence"/>
</dbReference>
<feature type="region of interest" description="Disordered" evidence="2">
    <location>
        <begin position="244"/>
        <end position="263"/>
    </location>
</feature>
<evidence type="ECO:0000256" key="2">
    <source>
        <dbReference type="SAM" id="MobiDB-lite"/>
    </source>
</evidence>
<feature type="region of interest" description="Disordered" evidence="2">
    <location>
        <begin position="569"/>
        <end position="712"/>
    </location>
</feature>
<dbReference type="WBParaSite" id="EVEC_0000158801-mRNA-1">
    <property type="protein sequence ID" value="EVEC_0000158801-mRNA-1"/>
    <property type="gene ID" value="EVEC_0000158801"/>
</dbReference>
<evidence type="ECO:0000313" key="4">
    <source>
        <dbReference type="Proteomes" id="UP000274131"/>
    </source>
</evidence>
<feature type="compositionally biased region" description="Basic and acidic residues" evidence="2">
    <location>
        <begin position="582"/>
        <end position="605"/>
    </location>
</feature>
<sequence length="712" mass="80026">MAQLLYSINAGVVFLEVNDEVKRAILPPVVDTIDSVKALFLRTFPQLTAKYLNLPYVKIYIQEQSKGQLFYELDDLRQVKLYYFCKNGVLDLKDRAVLKLREQLSGFQSPQPIRFTDHPPDYLSESEGELSDYRSRTPHRIGSFRPPSSLDKRPYGSLKSARSPIPLRFDAYYDPYSSDASSQEPRSGSATPIIDKEARFRMETMERQLAGLSSLVHSALVSKGMSESSQRDMQELRRQILALHSDARPGSSVPSSTEPSLPDTYSLNGEAQQHLLRLKQQATEIQNQLKQVRRAVQVNVQNGRDLLRDAFDQIQKHISRQSGIDTTTLKADHMENLKSEHIAQITQLQKSLQSFEEDVEDVRKLVLNTNRKLRMSEVEHFTNSLTKIGRNAARLKTQFPSIQNELEKKIKGDMERVVREEKFIKEESAQIDQCLRRCKTLANMMVTMKKLAMVQDPAVSAPYRIERNSDRMSTKSENGTLATTREAPNAHLKTESVSVPAMPSSGLVLVGQNLKARASAPPMGRPLKEANSLNVPPPVPPSPHNYEKPSTSEKYEETHMLDAILDELNSTRKPPMNAPPKPPERRSSNDLRSRFTPNEVKDFQRTQKGPTSPSGNVTIRSPAPFYGTQPPKPPPSPYYASNTATRAPLPYRPPSQLRPASKYAESFPDHFQRPPEAIASTDALGPNDSLRLNGASSNESLNSQEGTSIIQK</sequence>
<keyword evidence="1" id="KW-0175">Coiled coil</keyword>
<dbReference type="AlphaFoldDB" id="A0A0N4UVV1"/>
<evidence type="ECO:0000313" key="3">
    <source>
        <dbReference type="EMBL" id="VDD86153.1"/>
    </source>
</evidence>
<feature type="region of interest" description="Disordered" evidence="2">
    <location>
        <begin position="109"/>
        <end position="161"/>
    </location>
</feature>
<feature type="region of interest" description="Disordered" evidence="2">
    <location>
        <begin position="518"/>
        <end position="554"/>
    </location>
</feature>
<dbReference type="EMBL" id="UXUI01007195">
    <property type="protein sequence ID" value="VDD86153.1"/>
    <property type="molecule type" value="Genomic_DNA"/>
</dbReference>
<dbReference type="STRING" id="51028.A0A0N4UVV1"/>
<gene>
    <name evidence="3" type="ORF">EVEC_LOCUS1296</name>
</gene>
<dbReference type="PANTHER" id="PTHR22741:SF10">
    <property type="entry name" value="COILED-COIL DOMAIN-CONTAINING PROTEIN CG32809"/>
    <property type="match status" value="1"/>
</dbReference>
<name>A0A0N4UVV1_ENTVE</name>
<dbReference type="OrthoDB" id="6022652at2759"/>
<proteinExistence type="predicted"/>
<dbReference type="Gene3D" id="1.20.58.1540">
    <property type="entry name" value="Actin interacting protein 3, C-terminal domain"/>
    <property type="match status" value="1"/>
</dbReference>
<organism evidence="5">
    <name type="scientific">Enterobius vermicularis</name>
    <name type="common">Human pinworm</name>
    <dbReference type="NCBI Taxonomy" id="51028"/>
    <lineage>
        <taxon>Eukaryota</taxon>
        <taxon>Metazoa</taxon>
        <taxon>Ecdysozoa</taxon>
        <taxon>Nematoda</taxon>
        <taxon>Chromadorea</taxon>
        <taxon>Rhabditida</taxon>
        <taxon>Spirurina</taxon>
        <taxon>Oxyuridomorpha</taxon>
        <taxon>Oxyuroidea</taxon>
        <taxon>Oxyuridae</taxon>
        <taxon>Enterobius</taxon>
    </lineage>
</organism>
<dbReference type="GO" id="GO:0005737">
    <property type="term" value="C:cytoplasm"/>
    <property type="evidence" value="ECO:0007669"/>
    <property type="project" value="TreeGrafter"/>
</dbReference>
<feature type="coiled-coil region" evidence="1">
    <location>
        <begin position="268"/>
        <end position="295"/>
    </location>
</feature>
<evidence type="ECO:0000256" key="1">
    <source>
        <dbReference type="SAM" id="Coils"/>
    </source>
</evidence>
<feature type="compositionally biased region" description="Basic and acidic residues" evidence="2">
    <location>
        <begin position="545"/>
        <end position="554"/>
    </location>
</feature>
<reference evidence="5" key="1">
    <citation type="submission" date="2017-02" db="UniProtKB">
        <authorList>
            <consortium name="WormBaseParasite"/>
        </authorList>
    </citation>
    <scope>IDENTIFICATION</scope>
</reference>
<reference evidence="3 4" key="2">
    <citation type="submission" date="2018-10" db="EMBL/GenBank/DDBJ databases">
        <authorList>
            <consortium name="Pathogen Informatics"/>
        </authorList>
    </citation>
    <scope>NUCLEOTIDE SEQUENCE [LARGE SCALE GENOMIC DNA]</scope>
</reference>